<dbReference type="RefSeq" id="XP_031086318.1">
    <property type="nucleotide sequence ID" value="XM_031220685.1"/>
</dbReference>
<protein>
    <submittedName>
        <fullName evidence="1">Uncharacterized protein</fullName>
    </submittedName>
</protein>
<gene>
    <name evidence="1" type="ORF">FPRO_15040</name>
</gene>
<dbReference type="EMBL" id="FJOF01000009">
    <property type="protein sequence ID" value="CZR45784.1"/>
    <property type="molecule type" value="Genomic_DNA"/>
</dbReference>
<dbReference type="AlphaFoldDB" id="A0A1L7VZD4"/>
<name>A0A1L7VZD4_FUSPR</name>
<proteinExistence type="predicted"/>
<keyword evidence="2" id="KW-1185">Reference proteome</keyword>
<dbReference type="Proteomes" id="UP000183971">
    <property type="component" value="Unassembled WGS sequence"/>
</dbReference>
<dbReference type="VEuPathDB" id="FungiDB:FPRO_15040"/>
<comment type="caution">
    <text evidence="1">The sequence shown here is derived from an EMBL/GenBank/DDBJ whole genome shotgun (WGS) entry which is preliminary data.</text>
</comment>
<organism evidence="1 2">
    <name type="scientific">Fusarium proliferatum (strain ET1)</name>
    <name type="common">Orchid endophyte fungus</name>
    <dbReference type="NCBI Taxonomy" id="1227346"/>
    <lineage>
        <taxon>Eukaryota</taxon>
        <taxon>Fungi</taxon>
        <taxon>Dikarya</taxon>
        <taxon>Ascomycota</taxon>
        <taxon>Pezizomycotina</taxon>
        <taxon>Sordariomycetes</taxon>
        <taxon>Hypocreomycetidae</taxon>
        <taxon>Hypocreales</taxon>
        <taxon>Nectriaceae</taxon>
        <taxon>Fusarium</taxon>
        <taxon>Fusarium fujikuroi species complex</taxon>
    </lineage>
</organism>
<accession>A0A1L7VZD4</accession>
<reference evidence="2" key="1">
    <citation type="journal article" date="2016" name="Genome Biol. Evol.">
        <title>Comparative 'omics' of the Fusarium fujikuroi species complex highlights differences in genetic potential and metabolite synthesis.</title>
        <authorList>
            <person name="Niehaus E.-M."/>
            <person name="Muensterkoetter M."/>
            <person name="Proctor R.H."/>
            <person name="Brown D.W."/>
            <person name="Sharon A."/>
            <person name="Idan Y."/>
            <person name="Oren-Young L."/>
            <person name="Sieber C.M."/>
            <person name="Novak O."/>
            <person name="Pencik A."/>
            <person name="Tarkowska D."/>
            <person name="Hromadova K."/>
            <person name="Freeman S."/>
            <person name="Maymon M."/>
            <person name="Elazar M."/>
            <person name="Youssef S.A."/>
            <person name="El-Shabrawy E.S.M."/>
            <person name="Shalaby A.B.A."/>
            <person name="Houterman P."/>
            <person name="Brock N.L."/>
            <person name="Burkhardt I."/>
            <person name="Tsavkelova E.A."/>
            <person name="Dickschat J.S."/>
            <person name="Galuszka P."/>
            <person name="Gueldener U."/>
            <person name="Tudzynski B."/>
        </authorList>
    </citation>
    <scope>NUCLEOTIDE SEQUENCE [LARGE SCALE GENOMIC DNA]</scope>
    <source>
        <strain evidence="2">ET1</strain>
    </source>
</reference>
<evidence type="ECO:0000313" key="1">
    <source>
        <dbReference type="EMBL" id="CZR45784.1"/>
    </source>
</evidence>
<sequence>MRITNRAALKPAATTSTLNSSNYQLTTPKATPTTISTMCIVKSTTRTCGNCEAEDLVLIDEDLCEAVKEGKACPGKKKIVLDKAWLCPACHANTASGTCYTEPYDYQPKIQQEVAKKETGSFADKVKKVFGKK</sequence>
<evidence type="ECO:0000313" key="2">
    <source>
        <dbReference type="Proteomes" id="UP000183971"/>
    </source>
</evidence>
<dbReference type="GeneID" id="42059897"/>